<dbReference type="EMBL" id="MQUB01000001">
    <property type="protein sequence ID" value="PQB04186.1"/>
    <property type="molecule type" value="Genomic_DNA"/>
</dbReference>
<keyword evidence="3" id="KW-1185">Reference proteome</keyword>
<proteinExistence type="predicted"/>
<dbReference type="PANTHER" id="PTHR40469">
    <property type="entry name" value="SECRETED GLYCOSYL HYDROLASE"/>
    <property type="match status" value="1"/>
</dbReference>
<dbReference type="InterPro" id="IPR029010">
    <property type="entry name" value="ThuA-like"/>
</dbReference>
<dbReference type="SUPFAM" id="SSF54427">
    <property type="entry name" value="NTF2-like"/>
    <property type="match status" value="1"/>
</dbReference>
<dbReference type="AlphaFoldDB" id="A0A2S7KNH7"/>
<protein>
    <recommendedName>
        <fullName evidence="1">ThuA-like domain-containing protein</fullName>
    </recommendedName>
</protein>
<dbReference type="Proteomes" id="UP000239800">
    <property type="component" value="Unassembled WGS sequence"/>
</dbReference>
<dbReference type="InterPro" id="IPR029062">
    <property type="entry name" value="Class_I_gatase-like"/>
</dbReference>
<name>A0A2S7KNH7_9FLAO</name>
<dbReference type="Pfam" id="PF06283">
    <property type="entry name" value="ThuA"/>
    <property type="match status" value="1"/>
</dbReference>
<accession>A0A2S7KNH7</accession>
<dbReference type="Gene3D" id="3.40.50.880">
    <property type="match status" value="1"/>
</dbReference>
<comment type="caution">
    <text evidence="2">The sequence shown here is derived from an EMBL/GenBank/DDBJ whole genome shotgun (WGS) entry which is preliminary data.</text>
</comment>
<dbReference type="PANTHER" id="PTHR40469:SF2">
    <property type="entry name" value="GALACTOSE-BINDING DOMAIN-LIKE SUPERFAMILY PROTEIN"/>
    <property type="match status" value="1"/>
</dbReference>
<evidence type="ECO:0000259" key="1">
    <source>
        <dbReference type="Pfam" id="PF06283"/>
    </source>
</evidence>
<evidence type="ECO:0000313" key="2">
    <source>
        <dbReference type="EMBL" id="PQB04186.1"/>
    </source>
</evidence>
<dbReference type="Gene3D" id="3.10.450.50">
    <property type="match status" value="1"/>
</dbReference>
<feature type="domain" description="ThuA-like" evidence="1">
    <location>
        <begin position="115"/>
        <end position="318"/>
    </location>
</feature>
<dbReference type="InterPro" id="IPR032710">
    <property type="entry name" value="NTF2-like_dom_sf"/>
</dbReference>
<reference evidence="2 3" key="1">
    <citation type="submission" date="2016-11" db="EMBL/GenBank/DDBJ databases">
        <title>Trade-off between light-utilization and light-protection in marine flavobacteria.</title>
        <authorList>
            <person name="Kumagai Y."/>
        </authorList>
    </citation>
    <scope>NUCLEOTIDE SEQUENCE [LARGE SCALE GENOMIC DNA]</scope>
    <source>
        <strain evidence="2 3">NBRC 107741</strain>
    </source>
</reference>
<sequence>MFWLYLPLSFFLWAFTGNKEVPDQSQQKLRALILDGQNNHYIWPKTSQMMKSYLEETGLFEVNIVRSSQIDLGIKYNPNRPYRLDQYLWEYPLKSESSQRQVDRVITDPNYAPDFDQHDLVVLNFGIDAAPWPKTTQKEFEDYMNNGGGLVVIHAANNSFGNWDEYNKMIGLGAWGGRDQDSGPYVYLDQDGKETRDKGAGICGSHGPEHEFLVTTRDKDHPIMQGLPEVWMHAKDELYDRMRGPAENMTILATAYSDLEQNDPPWDQNTRGSERNEPMLMVTRYGQGRVFHSALGHFDYSQECVGFITTFQRGSEWAATGGVTQAVPKDFPRKNRTSSRPWNPNAELAQLQKERRDSNPYQQWLTLVNSTPSDSIQVYSDAAIAVNDKWNTQSGKDDIRKAWQQFSARIDSSWTMNYVLANNRGRHAYEIGGFRTNYGQLFGQFVIWELNSNPKRRLFEFTVPAEIIEIDKTELDQRRKEWMQYCNAHRVDQLVNELYTKDALYYNHRPLIKGREAILREYSYMNNPSYQLELNPLIVQPLREDLVIEIGQCAGGYNGKYILIWERNKDGLWQIALDSNI</sequence>
<evidence type="ECO:0000313" key="3">
    <source>
        <dbReference type="Proteomes" id="UP000239800"/>
    </source>
</evidence>
<dbReference type="SUPFAM" id="SSF52317">
    <property type="entry name" value="Class I glutamine amidotransferase-like"/>
    <property type="match status" value="1"/>
</dbReference>
<gene>
    <name evidence="2" type="ORF">BST85_04165</name>
</gene>
<organism evidence="2 3">
    <name type="scientific">Aureitalea marina</name>
    <dbReference type="NCBI Taxonomy" id="930804"/>
    <lineage>
        <taxon>Bacteria</taxon>
        <taxon>Pseudomonadati</taxon>
        <taxon>Bacteroidota</taxon>
        <taxon>Flavobacteriia</taxon>
        <taxon>Flavobacteriales</taxon>
        <taxon>Flavobacteriaceae</taxon>
        <taxon>Aureitalea</taxon>
    </lineage>
</organism>